<organism evidence="2">
    <name type="scientific">Pyramimonas obovata</name>
    <dbReference type="NCBI Taxonomy" id="1411642"/>
    <lineage>
        <taxon>Eukaryota</taxon>
        <taxon>Viridiplantae</taxon>
        <taxon>Chlorophyta</taxon>
        <taxon>Pyramimonadophyceae</taxon>
        <taxon>Pyramimonadales</taxon>
        <taxon>Pyramimonadaceae</taxon>
        <taxon>Pyramimonas</taxon>
        <taxon>Pyramimonas incertae sedis</taxon>
    </lineage>
</organism>
<proteinExistence type="predicted"/>
<evidence type="ECO:0000259" key="1">
    <source>
        <dbReference type="PROSITE" id="PS51782"/>
    </source>
</evidence>
<reference evidence="2" key="1">
    <citation type="submission" date="2021-01" db="EMBL/GenBank/DDBJ databases">
        <authorList>
            <person name="Corre E."/>
            <person name="Pelletier E."/>
            <person name="Niang G."/>
            <person name="Scheremetjew M."/>
            <person name="Finn R."/>
            <person name="Kale V."/>
            <person name="Holt S."/>
            <person name="Cochrane G."/>
            <person name="Meng A."/>
            <person name="Brown T."/>
            <person name="Cohen L."/>
        </authorList>
    </citation>
    <scope>NUCLEOTIDE SEQUENCE</scope>
    <source>
        <strain evidence="2">CCMP722</strain>
    </source>
</reference>
<sequence>MNTASTCMAASTGPVAIGSVRHISNVRSLRAARRADHPTRSTCLQVAAKANSSAKFYKVQPNDSLFAISKRYDVSWKDIRDANLDTIAATRNIDFTSSSGKKALAKLQKDQNWTLRIDERDMLMIPNAKPQTRKDAKALTDGPKPQAAVAAVQSTVQTTMQAAPPPPAPRPLSSGGMGLQAGVAVGVLALVAMFVEAFPATTAGGEQSLSPPRTQADVDLARSVRIAAVRNLFAER</sequence>
<dbReference type="EMBL" id="HBFA01013625">
    <property type="protein sequence ID" value="CAD8662222.1"/>
    <property type="molecule type" value="Transcribed_RNA"/>
</dbReference>
<dbReference type="PROSITE" id="PS51782">
    <property type="entry name" value="LYSM"/>
    <property type="match status" value="1"/>
</dbReference>
<protein>
    <recommendedName>
        <fullName evidence="1">LysM domain-containing protein</fullName>
    </recommendedName>
</protein>
<evidence type="ECO:0000313" key="2">
    <source>
        <dbReference type="EMBL" id="CAD8662222.1"/>
    </source>
</evidence>
<dbReference type="AlphaFoldDB" id="A0A7S0QZ90"/>
<dbReference type="Pfam" id="PF01476">
    <property type="entry name" value="LysM"/>
    <property type="match status" value="1"/>
</dbReference>
<dbReference type="SUPFAM" id="SSF54106">
    <property type="entry name" value="LysM domain"/>
    <property type="match status" value="1"/>
</dbReference>
<dbReference type="SMART" id="SM00257">
    <property type="entry name" value="LysM"/>
    <property type="match status" value="1"/>
</dbReference>
<gene>
    <name evidence="2" type="ORF">POBO1169_LOCUS7118</name>
</gene>
<accession>A0A7S0QZ90</accession>
<feature type="domain" description="LysM" evidence="1">
    <location>
        <begin position="55"/>
        <end position="105"/>
    </location>
</feature>
<dbReference type="InterPro" id="IPR018392">
    <property type="entry name" value="LysM"/>
</dbReference>
<dbReference type="CDD" id="cd00118">
    <property type="entry name" value="LysM"/>
    <property type="match status" value="1"/>
</dbReference>
<dbReference type="Gene3D" id="3.10.350.10">
    <property type="entry name" value="LysM domain"/>
    <property type="match status" value="1"/>
</dbReference>
<name>A0A7S0QZ90_9CHLO</name>
<dbReference type="InterPro" id="IPR036779">
    <property type="entry name" value="LysM_dom_sf"/>
</dbReference>